<feature type="repeat" description="Solcar" evidence="8">
    <location>
        <begin position="168"/>
        <end position="259"/>
    </location>
</feature>
<evidence type="ECO:0000256" key="5">
    <source>
        <dbReference type="ARBA" id="ARBA00022737"/>
    </source>
</evidence>
<dbReference type="GO" id="GO:0016020">
    <property type="term" value="C:membrane"/>
    <property type="evidence" value="ECO:0007669"/>
    <property type="project" value="UniProtKB-SubCell"/>
</dbReference>
<dbReference type="GeneID" id="20525856"/>
<evidence type="ECO:0000256" key="7">
    <source>
        <dbReference type="ARBA" id="ARBA00023136"/>
    </source>
</evidence>
<evidence type="ECO:0000256" key="2">
    <source>
        <dbReference type="ARBA" id="ARBA00006375"/>
    </source>
</evidence>
<evidence type="ECO:0000256" key="6">
    <source>
        <dbReference type="ARBA" id="ARBA00022989"/>
    </source>
</evidence>
<dbReference type="OrthoDB" id="77989at2759"/>
<comment type="subcellular location">
    <subcellularLocation>
        <location evidence="1">Membrane</location>
        <topology evidence="1">Multi-pass membrane protein</topology>
    </subcellularLocation>
</comment>
<evidence type="ECO:0000256" key="8">
    <source>
        <dbReference type="PROSITE-ProRule" id="PRU00282"/>
    </source>
</evidence>
<dbReference type="RefSeq" id="XP_009493286.1">
    <property type="nucleotide sequence ID" value="XM_009495011.1"/>
</dbReference>
<protein>
    <submittedName>
        <fullName evidence="10">Uncharacterized protein</fullName>
    </submittedName>
</protein>
<keyword evidence="7 8" id="KW-0472">Membrane</keyword>
<dbReference type="eggNOG" id="KOG0753">
    <property type="taxonomic scope" value="Eukaryota"/>
</dbReference>
<evidence type="ECO:0000256" key="4">
    <source>
        <dbReference type="ARBA" id="ARBA00022692"/>
    </source>
</evidence>
<keyword evidence="4 8" id="KW-0812">Transmembrane</keyword>
<dbReference type="PANTHER" id="PTHR45618">
    <property type="entry name" value="MITOCHONDRIAL DICARBOXYLATE CARRIER-RELATED"/>
    <property type="match status" value="1"/>
</dbReference>
<dbReference type="EMBL" id="KB932202">
    <property type="protein sequence ID" value="KCV71708.1"/>
    <property type="molecule type" value="Genomic_DNA"/>
</dbReference>
<name>A0A058ZCP9_FONAL</name>
<sequence>MSSSSSAPAMMRVPQSSYVPYPMSGYEMVDVPDTFSSEVGLSQLISHGLYSSFATVAASPLNVSSIVMKAQYQSPGFFIPPTPTRPAPGRAGPQPDTSVTSPVNYPQLDGLMRALVALVDDSGVLSLWKALVPQTLMALFHSLTQSSAESILNEVFLLDDHVPIESMDHFLPNLGTLFASHALTNLLSAPANTVLTRMVLERPSPKAKYTSFWGSLFTIFREEGIGGLFAGWMPFVLERTIPVTLRTLSSIFFDRYLRLTDASIITSMLAEAVVNLTELAITSPLSTAAVRLQAQQVFKRSRQLSRPYVPLVAISPVPYKSWVDCIVRIPREEGIRSLYRGIESRFFSNIVHTSMMYVSELEIDEISEI</sequence>
<dbReference type="PROSITE" id="PS50920">
    <property type="entry name" value="SOLCAR"/>
    <property type="match status" value="2"/>
</dbReference>
<dbReference type="Pfam" id="PF00153">
    <property type="entry name" value="Mito_carr"/>
    <property type="match status" value="2"/>
</dbReference>
<dbReference type="AlphaFoldDB" id="A0A058ZCP9"/>
<dbReference type="InterPro" id="IPR018108">
    <property type="entry name" value="MCP_transmembrane"/>
</dbReference>
<dbReference type="Proteomes" id="UP000030693">
    <property type="component" value="Unassembled WGS sequence"/>
</dbReference>
<feature type="repeat" description="Solcar" evidence="8">
    <location>
        <begin position="262"/>
        <end position="366"/>
    </location>
</feature>
<gene>
    <name evidence="10" type="ORF">H696_01131</name>
</gene>
<reference evidence="10" key="1">
    <citation type="submission" date="2013-04" db="EMBL/GenBank/DDBJ databases">
        <title>The Genome Sequence of Fonticula alba ATCC 38817.</title>
        <authorList>
            <consortium name="The Broad Institute Genomics Platform"/>
            <person name="Russ C."/>
            <person name="Cuomo C."/>
            <person name="Burger G."/>
            <person name="Gray M.W."/>
            <person name="Holland P.W.H."/>
            <person name="King N."/>
            <person name="Lang F.B.F."/>
            <person name="Roger A.J."/>
            <person name="Ruiz-Trillo I."/>
            <person name="Brown M."/>
            <person name="Walker B."/>
            <person name="Young S."/>
            <person name="Zeng Q."/>
            <person name="Gargeya S."/>
            <person name="Fitzgerald M."/>
            <person name="Haas B."/>
            <person name="Abouelleil A."/>
            <person name="Allen A.W."/>
            <person name="Alvarado L."/>
            <person name="Arachchi H.M."/>
            <person name="Berlin A.M."/>
            <person name="Chapman S.B."/>
            <person name="Gainer-Dewar J."/>
            <person name="Goldberg J."/>
            <person name="Griggs A."/>
            <person name="Gujja S."/>
            <person name="Hansen M."/>
            <person name="Howarth C."/>
            <person name="Imamovic A."/>
            <person name="Ireland A."/>
            <person name="Larimer J."/>
            <person name="McCowan C."/>
            <person name="Murphy C."/>
            <person name="Pearson M."/>
            <person name="Poon T.W."/>
            <person name="Priest M."/>
            <person name="Roberts A."/>
            <person name="Saif S."/>
            <person name="Shea T."/>
            <person name="Sisk P."/>
            <person name="Sykes S."/>
            <person name="Wortman J."/>
            <person name="Nusbaum C."/>
            <person name="Birren B."/>
        </authorList>
    </citation>
    <scope>NUCLEOTIDE SEQUENCE [LARGE SCALE GENOMIC DNA]</scope>
    <source>
        <strain evidence="10">ATCC 38817</strain>
    </source>
</reference>
<dbReference type="Gene3D" id="1.50.40.10">
    <property type="entry name" value="Mitochondrial carrier domain"/>
    <property type="match status" value="1"/>
</dbReference>
<evidence type="ECO:0000256" key="9">
    <source>
        <dbReference type="RuleBase" id="RU000488"/>
    </source>
</evidence>
<keyword evidence="11" id="KW-1185">Reference proteome</keyword>
<organism evidence="10">
    <name type="scientific">Fonticula alba</name>
    <name type="common">Slime mold</name>
    <dbReference type="NCBI Taxonomy" id="691883"/>
    <lineage>
        <taxon>Eukaryota</taxon>
        <taxon>Rotosphaerida</taxon>
        <taxon>Fonticulaceae</taxon>
        <taxon>Fonticula</taxon>
    </lineage>
</organism>
<dbReference type="InterPro" id="IPR050391">
    <property type="entry name" value="Mito_Metabolite_Transporter"/>
</dbReference>
<proteinExistence type="inferred from homology"/>
<evidence type="ECO:0000256" key="1">
    <source>
        <dbReference type="ARBA" id="ARBA00004141"/>
    </source>
</evidence>
<keyword evidence="6" id="KW-1133">Transmembrane helix</keyword>
<dbReference type="InterPro" id="IPR023395">
    <property type="entry name" value="MCP_dom_sf"/>
</dbReference>
<evidence type="ECO:0000256" key="3">
    <source>
        <dbReference type="ARBA" id="ARBA00022448"/>
    </source>
</evidence>
<accession>A0A058ZCP9</accession>
<evidence type="ECO:0000313" key="11">
    <source>
        <dbReference type="Proteomes" id="UP000030693"/>
    </source>
</evidence>
<dbReference type="SUPFAM" id="SSF103506">
    <property type="entry name" value="Mitochondrial carrier"/>
    <property type="match status" value="1"/>
</dbReference>
<comment type="similarity">
    <text evidence="2 9">Belongs to the mitochondrial carrier (TC 2.A.29) family.</text>
</comment>
<keyword evidence="3 9" id="KW-0813">Transport</keyword>
<keyword evidence="5" id="KW-0677">Repeat</keyword>
<evidence type="ECO:0000313" key="10">
    <source>
        <dbReference type="EMBL" id="KCV71708.1"/>
    </source>
</evidence>